<protein>
    <recommendedName>
        <fullName evidence="4">Major facilitator superfamily (MFS) profile domain-containing protein</fullName>
    </recommendedName>
</protein>
<dbReference type="GO" id="GO:0016020">
    <property type="term" value="C:membrane"/>
    <property type="evidence" value="ECO:0007669"/>
    <property type="project" value="TreeGrafter"/>
</dbReference>
<keyword evidence="1" id="KW-0812">Transmembrane</keyword>
<dbReference type="InterPro" id="IPR011701">
    <property type="entry name" value="MFS"/>
</dbReference>
<name>A0A2A2LY37_9BILA</name>
<dbReference type="AlphaFoldDB" id="A0A2A2LY37"/>
<dbReference type="Pfam" id="PF07690">
    <property type="entry name" value="MFS_1"/>
    <property type="match status" value="1"/>
</dbReference>
<keyword evidence="1" id="KW-0472">Membrane</keyword>
<feature type="transmembrane region" description="Helical" evidence="1">
    <location>
        <begin position="134"/>
        <end position="154"/>
    </location>
</feature>
<sequence length="351" mass="40441">MRGFRYVLLAITTSSMGFIYCNRVQFGFTLICQRPENSTENPDYYLNDPLNVAWIFTSAAIGMCVGPLPLYYVYKFDTRIVYFVYSLFAVLSSGLYPLADSFGFWPVAICRFFAGFAQASQLHFTNEFVLNWEWTYYVIGFGSLVTSIAFVLTYHDDLTKNKYLTEEERQQIIEGKTEKEQSKHKEPVPHFDLLTDIAIWSCLILFIAYYIGMINYQLYSPTFIKESDNRVASLIFLMTFASMHFFVPVICSRTIQMIGAQHAHFAMNVNMVIAGGIQIVVPMLVVLIVPDNTREQWSHLFYLITGMIVVTCALYLFGTDATPAKWTKSVDQETEFEKKFENFPRITIKTK</sequence>
<evidence type="ECO:0008006" key="4">
    <source>
        <dbReference type="Google" id="ProtNLM"/>
    </source>
</evidence>
<feature type="transmembrane region" description="Helical" evidence="1">
    <location>
        <begin position="263"/>
        <end position="288"/>
    </location>
</feature>
<dbReference type="EMBL" id="LIAE01006337">
    <property type="protein sequence ID" value="PAV91073.1"/>
    <property type="molecule type" value="Genomic_DNA"/>
</dbReference>
<organism evidence="2 3">
    <name type="scientific">Diploscapter pachys</name>
    <dbReference type="NCBI Taxonomy" id="2018661"/>
    <lineage>
        <taxon>Eukaryota</taxon>
        <taxon>Metazoa</taxon>
        <taxon>Ecdysozoa</taxon>
        <taxon>Nematoda</taxon>
        <taxon>Chromadorea</taxon>
        <taxon>Rhabditida</taxon>
        <taxon>Rhabditina</taxon>
        <taxon>Rhabditomorpha</taxon>
        <taxon>Rhabditoidea</taxon>
        <taxon>Rhabditidae</taxon>
        <taxon>Diploscapter</taxon>
    </lineage>
</organism>
<feature type="transmembrane region" description="Helical" evidence="1">
    <location>
        <begin position="7"/>
        <end position="31"/>
    </location>
</feature>
<comment type="caution">
    <text evidence="2">The sequence shown here is derived from an EMBL/GenBank/DDBJ whole genome shotgun (WGS) entry which is preliminary data.</text>
</comment>
<feature type="transmembrane region" description="Helical" evidence="1">
    <location>
        <begin position="80"/>
        <end position="99"/>
    </location>
</feature>
<dbReference type="PANTHER" id="PTHR45757">
    <property type="entry name" value="PROTEIN CBG23364-RELATED"/>
    <property type="match status" value="1"/>
</dbReference>
<proteinExistence type="predicted"/>
<dbReference type="GO" id="GO:0022857">
    <property type="term" value="F:transmembrane transporter activity"/>
    <property type="evidence" value="ECO:0007669"/>
    <property type="project" value="InterPro"/>
</dbReference>
<feature type="transmembrane region" description="Helical" evidence="1">
    <location>
        <begin position="193"/>
        <end position="211"/>
    </location>
</feature>
<keyword evidence="1" id="KW-1133">Transmembrane helix</keyword>
<evidence type="ECO:0000313" key="3">
    <source>
        <dbReference type="Proteomes" id="UP000218231"/>
    </source>
</evidence>
<feature type="transmembrane region" description="Helical" evidence="1">
    <location>
        <begin position="231"/>
        <end position="251"/>
    </location>
</feature>
<dbReference type="STRING" id="2018661.A0A2A2LY37"/>
<evidence type="ECO:0000313" key="2">
    <source>
        <dbReference type="EMBL" id="PAV91073.1"/>
    </source>
</evidence>
<dbReference type="Proteomes" id="UP000218231">
    <property type="component" value="Unassembled WGS sequence"/>
</dbReference>
<dbReference type="PANTHER" id="PTHR45757:SF15">
    <property type="entry name" value="MFS DOMAIN-CONTAINING PROTEIN"/>
    <property type="match status" value="1"/>
</dbReference>
<gene>
    <name evidence="2" type="ORF">WR25_01278</name>
</gene>
<keyword evidence="3" id="KW-1185">Reference proteome</keyword>
<dbReference type="OrthoDB" id="2985014at2759"/>
<reference evidence="2 3" key="1">
    <citation type="journal article" date="2017" name="Curr. Biol.">
        <title>Genome architecture and evolution of a unichromosomal asexual nematode.</title>
        <authorList>
            <person name="Fradin H."/>
            <person name="Zegar C."/>
            <person name="Gutwein M."/>
            <person name="Lucas J."/>
            <person name="Kovtun M."/>
            <person name="Corcoran D."/>
            <person name="Baugh L.R."/>
            <person name="Kiontke K."/>
            <person name="Gunsalus K."/>
            <person name="Fitch D.H."/>
            <person name="Piano F."/>
        </authorList>
    </citation>
    <scope>NUCLEOTIDE SEQUENCE [LARGE SCALE GENOMIC DNA]</scope>
    <source>
        <strain evidence="2">PF1309</strain>
    </source>
</reference>
<dbReference type="SUPFAM" id="SSF103473">
    <property type="entry name" value="MFS general substrate transporter"/>
    <property type="match status" value="1"/>
</dbReference>
<dbReference type="InterPro" id="IPR036259">
    <property type="entry name" value="MFS_trans_sf"/>
</dbReference>
<evidence type="ECO:0000256" key="1">
    <source>
        <dbReference type="SAM" id="Phobius"/>
    </source>
</evidence>
<accession>A0A2A2LY37</accession>
<feature type="transmembrane region" description="Helical" evidence="1">
    <location>
        <begin position="51"/>
        <end position="73"/>
    </location>
</feature>
<feature type="transmembrane region" description="Helical" evidence="1">
    <location>
        <begin position="300"/>
        <end position="318"/>
    </location>
</feature>